<keyword evidence="5" id="KW-0378">Hydrolase</keyword>
<dbReference type="EMBL" id="JADHQC010000009">
    <property type="protein sequence ID" value="MBL6811702.1"/>
    <property type="molecule type" value="Genomic_DNA"/>
</dbReference>
<feature type="active site" description="Nucleophile" evidence="10">
    <location>
        <position position="7"/>
    </location>
</feature>
<dbReference type="Pfam" id="PF12710">
    <property type="entry name" value="HAD"/>
    <property type="match status" value="1"/>
</dbReference>
<evidence type="ECO:0000256" key="3">
    <source>
        <dbReference type="ARBA" id="ARBA00022605"/>
    </source>
</evidence>
<keyword evidence="7" id="KW-0718">Serine biosynthesis</keyword>
<feature type="binding site" evidence="11">
    <location>
        <position position="46"/>
    </location>
    <ligand>
        <name>substrate</name>
    </ligand>
</feature>
<evidence type="ECO:0000256" key="1">
    <source>
        <dbReference type="ARBA" id="ARBA00005135"/>
    </source>
</evidence>
<sequence length="198" mass="22917">MVHLCLDFEGVLIPEIWQCLAKEVNSDDLMLTTQDLKDYDELMSLRMKVVNEKNIKLSDIQKIVRDIDPFDGAQEFLDWARSKFQVTIVSDTFYELAWPLVEKLGYPSIICHNMTVENDKIIGYKLRQPNNKQKVIEALQSLKFKVFASGDSYNDINMLNSADLGIFFQAPKHIKEEYPHLLAASSHNELKKILEEHI</sequence>
<evidence type="ECO:0000256" key="2">
    <source>
        <dbReference type="ARBA" id="ARBA00012640"/>
    </source>
</evidence>
<feature type="binding site" evidence="12">
    <location>
        <position position="9"/>
    </location>
    <ligand>
        <name>Mg(2+)</name>
        <dbReference type="ChEBI" id="CHEBI:18420"/>
    </ligand>
</feature>
<dbReference type="GO" id="GO:0000287">
    <property type="term" value="F:magnesium ion binding"/>
    <property type="evidence" value="ECO:0007669"/>
    <property type="project" value="TreeGrafter"/>
</dbReference>
<comment type="pathway">
    <text evidence="1">Amino-acid biosynthesis; L-serine biosynthesis; L-serine from 3-phospho-D-glycerate: step 3/3.</text>
</comment>
<feature type="binding site" evidence="12">
    <location>
        <position position="151"/>
    </location>
    <ligand>
        <name>Mg(2+)</name>
        <dbReference type="ChEBI" id="CHEBI:18420"/>
    </ligand>
</feature>
<dbReference type="GO" id="GO:0036424">
    <property type="term" value="F:L-phosphoserine phosphatase activity"/>
    <property type="evidence" value="ECO:0007669"/>
    <property type="project" value="TreeGrafter"/>
</dbReference>
<feature type="binding site" evidence="11">
    <location>
        <position position="132"/>
    </location>
    <ligand>
        <name>substrate</name>
    </ligand>
</feature>
<evidence type="ECO:0000256" key="8">
    <source>
        <dbReference type="ARBA" id="ARBA00048138"/>
    </source>
</evidence>
<dbReference type="EC" id="3.1.3.3" evidence="2"/>
<dbReference type="NCBIfam" id="TIGR02137">
    <property type="entry name" value="HSK-PSP"/>
    <property type="match status" value="1"/>
</dbReference>
<evidence type="ECO:0000256" key="4">
    <source>
        <dbReference type="ARBA" id="ARBA00022723"/>
    </source>
</evidence>
<proteinExistence type="predicted"/>
<protein>
    <recommendedName>
        <fullName evidence="2">phosphoserine phosphatase</fullName>
        <ecNumber evidence="2">3.1.3.3</ecNumber>
    </recommendedName>
</protein>
<evidence type="ECO:0000256" key="12">
    <source>
        <dbReference type="PIRSR" id="PIRSR611863-3"/>
    </source>
</evidence>
<name>A0A937I002_9GAMM</name>
<dbReference type="GO" id="GO:0006564">
    <property type="term" value="P:L-serine biosynthetic process"/>
    <property type="evidence" value="ECO:0007669"/>
    <property type="project" value="UniProtKB-KW"/>
</dbReference>
<dbReference type="SUPFAM" id="SSF56784">
    <property type="entry name" value="HAD-like"/>
    <property type="match status" value="1"/>
</dbReference>
<feature type="binding site" evidence="11">
    <location>
        <position position="15"/>
    </location>
    <ligand>
        <name>substrate</name>
    </ligand>
</feature>
<comment type="cofactor">
    <cofactor evidence="12">
        <name>Mg(2+)</name>
        <dbReference type="ChEBI" id="CHEBI:18420"/>
    </cofactor>
    <text evidence="12">Binds 1 Mg(2+) ion per subunit.</text>
</comment>
<dbReference type="InterPro" id="IPR036412">
    <property type="entry name" value="HAD-like_sf"/>
</dbReference>
<evidence type="ECO:0000313" key="14">
    <source>
        <dbReference type="Proteomes" id="UP000744438"/>
    </source>
</evidence>
<dbReference type="InterPro" id="IPR011863">
    <property type="entry name" value="HSK-PSP"/>
</dbReference>
<dbReference type="NCBIfam" id="NF010109">
    <property type="entry name" value="PRK13582.1"/>
    <property type="match status" value="1"/>
</dbReference>
<comment type="catalytic activity">
    <reaction evidence="8">
        <text>O-phospho-L-serine + H2O = L-serine + phosphate</text>
        <dbReference type="Rhea" id="RHEA:21208"/>
        <dbReference type="ChEBI" id="CHEBI:15377"/>
        <dbReference type="ChEBI" id="CHEBI:33384"/>
        <dbReference type="ChEBI" id="CHEBI:43474"/>
        <dbReference type="ChEBI" id="CHEBI:57524"/>
        <dbReference type="EC" id="3.1.3.3"/>
    </reaction>
</comment>
<dbReference type="PANTHER" id="PTHR43344">
    <property type="entry name" value="PHOSPHOSERINE PHOSPHATASE"/>
    <property type="match status" value="1"/>
</dbReference>
<organism evidence="13 14">
    <name type="scientific">SAR86 cluster bacterium</name>
    <dbReference type="NCBI Taxonomy" id="2030880"/>
    <lineage>
        <taxon>Bacteria</taxon>
        <taxon>Pseudomonadati</taxon>
        <taxon>Pseudomonadota</taxon>
        <taxon>Gammaproteobacteria</taxon>
        <taxon>SAR86 cluster</taxon>
    </lineage>
</organism>
<evidence type="ECO:0000256" key="7">
    <source>
        <dbReference type="ARBA" id="ARBA00023299"/>
    </source>
</evidence>
<feature type="active site" description="Proton donor" evidence="10">
    <location>
        <position position="9"/>
    </location>
</feature>
<accession>A0A937I002</accession>
<dbReference type="Proteomes" id="UP000744438">
    <property type="component" value="Unassembled WGS sequence"/>
</dbReference>
<dbReference type="Gene3D" id="3.40.50.1000">
    <property type="entry name" value="HAD superfamily/HAD-like"/>
    <property type="match status" value="1"/>
</dbReference>
<feature type="binding site" evidence="12">
    <location>
        <position position="7"/>
    </location>
    <ligand>
        <name>Mg(2+)</name>
        <dbReference type="ChEBI" id="CHEBI:18420"/>
    </ligand>
</feature>
<comment type="catalytic activity">
    <reaction evidence="9">
        <text>O-phospho-D-serine + H2O = D-serine + phosphate</text>
        <dbReference type="Rhea" id="RHEA:24873"/>
        <dbReference type="ChEBI" id="CHEBI:15377"/>
        <dbReference type="ChEBI" id="CHEBI:35247"/>
        <dbReference type="ChEBI" id="CHEBI:43474"/>
        <dbReference type="ChEBI" id="CHEBI:58680"/>
        <dbReference type="EC" id="3.1.3.3"/>
    </reaction>
</comment>
<reference evidence="13" key="1">
    <citation type="submission" date="2020-10" db="EMBL/GenBank/DDBJ databases">
        <title>Microbiome of the Black Sea water column analyzed by genome centric metagenomics.</title>
        <authorList>
            <person name="Cabello-Yeves P.J."/>
            <person name="Callieri C."/>
            <person name="Picazo A."/>
            <person name="Mehrshad M."/>
            <person name="Haro-Moreno J.M."/>
            <person name="Roda-Garcia J."/>
            <person name="Dzembekova N."/>
            <person name="Slabakova V."/>
            <person name="Slabakova N."/>
            <person name="Moncheva S."/>
            <person name="Rodriguez-Valera F."/>
        </authorList>
    </citation>
    <scope>NUCLEOTIDE SEQUENCE</scope>
    <source>
        <strain evidence="13">BS307-5m-G49</strain>
    </source>
</reference>
<dbReference type="InterPro" id="IPR050582">
    <property type="entry name" value="HAD-like_SerB"/>
</dbReference>
<feature type="binding site" evidence="11">
    <location>
        <begin position="90"/>
        <end position="91"/>
    </location>
    <ligand>
        <name>substrate</name>
    </ligand>
</feature>
<dbReference type="GO" id="GO:0005737">
    <property type="term" value="C:cytoplasm"/>
    <property type="evidence" value="ECO:0007669"/>
    <property type="project" value="TreeGrafter"/>
</dbReference>
<evidence type="ECO:0000256" key="9">
    <source>
        <dbReference type="ARBA" id="ARBA00048523"/>
    </source>
</evidence>
<evidence type="ECO:0000256" key="10">
    <source>
        <dbReference type="PIRSR" id="PIRSR611863-1"/>
    </source>
</evidence>
<dbReference type="AlphaFoldDB" id="A0A937I002"/>
<comment type="caution">
    <text evidence="13">The sequence shown here is derived from an EMBL/GenBank/DDBJ whole genome shotgun (WGS) entry which is preliminary data.</text>
</comment>
<dbReference type="Gene3D" id="3.90.1470.10">
    <property type="entry name" value="thrh gene product, domain 2"/>
    <property type="match status" value="1"/>
</dbReference>
<dbReference type="InterPro" id="IPR023214">
    <property type="entry name" value="HAD_sf"/>
</dbReference>
<keyword evidence="4" id="KW-0479">Metal-binding</keyword>
<dbReference type="PANTHER" id="PTHR43344:SF2">
    <property type="entry name" value="PHOSPHOSERINE PHOSPHATASE"/>
    <property type="match status" value="1"/>
</dbReference>
<feature type="binding site" evidence="11">
    <location>
        <position position="154"/>
    </location>
    <ligand>
        <name>substrate</name>
    </ligand>
</feature>
<evidence type="ECO:0000256" key="11">
    <source>
        <dbReference type="PIRSR" id="PIRSR611863-2"/>
    </source>
</evidence>
<evidence type="ECO:0000256" key="5">
    <source>
        <dbReference type="ARBA" id="ARBA00022801"/>
    </source>
</evidence>
<evidence type="ECO:0000256" key="6">
    <source>
        <dbReference type="ARBA" id="ARBA00022842"/>
    </source>
</evidence>
<evidence type="ECO:0000313" key="13">
    <source>
        <dbReference type="EMBL" id="MBL6811702.1"/>
    </source>
</evidence>
<keyword evidence="6" id="KW-0460">Magnesium</keyword>
<keyword evidence="3" id="KW-0028">Amino-acid biosynthesis</keyword>
<gene>
    <name evidence="13" type="primary">thrH</name>
    <name evidence="13" type="ORF">ISQ63_02325</name>
</gene>